<sequence length="47" mass="4996">MTIKVYNAGATSVNVNSTLVYGEKEAMVIPPSTSARPSRITASAWKP</sequence>
<evidence type="ECO:0000313" key="2">
    <source>
        <dbReference type="Proteomes" id="UP000824366"/>
    </source>
</evidence>
<dbReference type="Proteomes" id="UP000824366">
    <property type="component" value="Chromosome"/>
</dbReference>
<gene>
    <name evidence="1" type="ORF">MIZ03_0981</name>
</gene>
<dbReference type="EMBL" id="AP024238">
    <property type="protein sequence ID" value="BCO26101.1"/>
    <property type="molecule type" value="Genomic_DNA"/>
</dbReference>
<proteinExistence type="predicted"/>
<protein>
    <submittedName>
        <fullName evidence="1">Metallo-beta-lactamase superfamily protein PA0057</fullName>
    </submittedName>
</protein>
<accession>A0ABN6D5N0</accession>
<name>A0ABN6D5N0_9BURK</name>
<keyword evidence="2" id="KW-1185">Reference proteome</keyword>
<reference evidence="1 2" key="1">
    <citation type="journal article" date="2021" name="Microbiol. Spectr.">
        <title>A Single Bacterium Capable of Oxidation and Reduction of Iron at Circumneutral pH.</title>
        <authorList>
            <person name="Kato S."/>
            <person name="Ohkuma M."/>
        </authorList>
    </citation>
    <scope>NUCLEOTIDE SEQUENCE [LARGE SCALE GENOMIC DNA]</scope>
    <source>
        <strain evidence="1 2">MIZ03</strain>
    </source>
</reference>
<evidence type="ECO:0000313" key="1">
    <source>
        <dbReference type="EMBL" id="BCO26101.1"/>
    </source>
</evidence>
<organism evidence="1 2">
    <name type="scientific">Rhodoferax lithotrophicus</name>
    <dbReference type="NCBI Taxonomy" id="2798804"/>
    <lineage>
        <taxon>Bacteria</taxon>
        <taxon>Pseudomonadati</taxon>
        <taxon>Pseudomonadota</taxon>
        <taxon>Betaproteobacteria</taxon>
        <taxon>Burkholderiales</taxon>
        <taxon>Comamonadaceae</taxon>
        <taxon>Rhodoferax</taxon>
    </lineage>
</organism>